<feature type="transmembrane region" description="Helical" evidence="1">
    <location>
        <begin position="109"/>
        <end position="128"/>
    </location>
</feature>
<accession>A0ABR6ZPT5</accession>
<reference evidence="3 4" key="1">
    <citation type="submission" date="2020-08" db="EMBL/GenBank/DDBJ databases">
        <title>Novel species isolated from subtropical streams in China.</title>
        <authorList>
            <person name="Lu H."/>
        </authorList>
    </citation>
    <scope>NUCLEOTIDE SEQUENCE [LARGE SCALE GENOMIC DNA]</scope>
    <source>
        <strain evidence="3 4">CY18W</strain>
    </source>
</reference>
<proteinExistence type="predicted"/>
<evidence type="ECO:0000313" key="4">
    <source>
        <dbReference type="Proteomes" id="UP000650424"/>
    </source>
</evidence>
<comment type="caution">
    <text evidence="3">The sequence shown here is derived from an EMBL/GenBank/DDBJ whole genome shotgun (WGS) entry which is preliminary data.</text>
</comment>
<name>A0ABR6ZPT5_9BURK</name>
<feature type="chain" id="PRO_5045596495" evidence="2">
    <location>
        <begin position="30"/>
        <end position="170"/>
    </location>
</feature>
<protein>
    <submittedName>
        <fullName evidence="3">Uncharacterized protein</fullName>
    </submittedName>
</protein>
<organism evidence="3 4">
    <name type="scientific">Undibacterium hunanense</name>
    <dbReference type="NCBI Taxonomy" id="2762292"/>
    <lineage>
        <taxon>Bacteria</taxon>
        <taxon>Pseudomonadati</taxon>
        <taxon>Pseudomonadota</taxon>
        <taxon>Betaproteobacteria</taxon>
        <taxon>Burkholderiales</taxon>
        <taxon>Oxalobacteraceae</taxon>
        <taxon>Undibacterium</taxon>
    </lineage>
</organism>
<evidence type="ECO:0000256" key="2">
    <source>
        <dbReference type="SAM" id="SignalP"/>
    </source>
</evidence>
<dbReference type="EMBL" id="JACOGF010000004">
    <property type="protein sequence ID" value="MBC3917877.1"/>
    <property type="molecule type" value="Genomic_DNA"/>
</dbReference>
<keyword evidence="1" id="KW-0472">Membrane</keyword>
<feature type="transmembrane region" description="Helical" evidence="1">
    <location>
        <begin position="134"/>
        <end position="155"/>
    </location>
</feature>
<evidence type="ECO:0000256" key="1">
    <source>
        <dbReference type="SAM" id="Phobius"/>
    </source>
</evidence>
<dbReference type="Proteomes" id="UP000650424">
    <property type="component" value="Unassembled WGS sequence"/>
</dbReference>
<feature type="signal peptide" evidence="2">
    <location>
        <begin position="1"/>
        <end position="29"/>
    </location>
</feature>
<keyword evidence="2" id="KW-0732">Signal</keyword>
<feature type="transmembrane region" description="Helical" evidence="1">
    <location>
        <begin position="79"/>
        <end position="102"/>
    </location>
</feature>
<gene>
    <name evidence="3" type="ORF">H8L32_10365</name>
</gene>
<dbReference type="RefSeq" id="WP_186947111.1">
    <property type="nucleotide sequence ID" value="NZ_JACOGF010000004.1"/>
</dbReference>
<keyword evidence="4" id="KW-1185">Reference proteome</keyword>
<sequence>MRNLSLIRKVASLLLLICFVLPLSKCESAKEPVTESAEKPVTAKTPVKETSKDSVYVDGYLYPYKLAQQGLNRIQEGTLGFGMLDLLEIVIVFFLPFILLFVREKPQTIITAVASVFVGFPLFFWVFFWGNPEWGGILAVICWIVLLAISLITLFQWWRQRKSHRLQGLA</sequence>
<evidence type="ECO:0000313" key="3">
    <source>
        <dbReference type="EMBL" id="MBC3917877.1"/>
    </source>
</evidence>
<keyword evidence="1" id="KW-0812">Transmembrane</keyword>
<keyword evidence="1" id="KW-1133">Transmembrane helix</keyword>